<organism evidence="2 3">
    <name type="scientific">Acropora cervicornis</name>
    <name type="common">Staghorn coral</name>
    <dbReference type="NCBI Taxonomy" id="6130"/>
    <lineage>
        <taxon>Eukaryota</taxon>
        <taxon>Metazoa</taxon>
        <taxon>Cnidaria</taxon>
        <taxon>Anthozoa</taxon>
        <taxon>Hexacorallia</taxon>
        <taxon>Scleractinia</taxon>
        <taxon>Astrocoeniina</taxon>
        <taxon>Acroporidae</taxon>
        <taxon>Acropora</taxon>
    </lineage>
</organism>
<accession>A0AAD9QEM3</accession>
<evidence type="ECO:0000313" key="2">
    <source>
        <dbReference type="EMBL" id="KAK2559815.1"/>
    </source>
</evidence>
<dbReference type="AlphaFoldDB" id="A0AAD9QEM3"/>
<protein>
    <submittedName>
        <fullName evidence="2">Uncharacterized protein</fullName>
    </submittedName>
</protein>
<gene>
    <name evidence="2" type="ORF">P5673_017364</name>
</gene>
<dbReference type="EMBL" id="JARQWQ010000038">
    <property type="protein sequence ID" value="KAK2559815.1"/>
    <property type="molecule type" value="Genomic_DNA"/>
</dbReference>
<name>A0AAD9QEM3_ACRCE</name>
<reference evidence="2" key="1">
    <citation type="journal article" date="2023" name="G3 (Bethesda)">
        <title>Whole genome assembly and annotation of the endangered Caribbean coral Acropora cervicornis.</title>
        <authorList>
            <person name="Selwyn J.D."/>
            <person name="Vollmer S.V."/>
        </authorList>
    </citation>
    <scope>NUCLEOTIDE SEQUENCE</scope>
    <source>
        <strain evidence="2">K2</strain>
    </source>
</reference>
<keyword evidence="3" id="KW-1185">Reference proteome</keyword>
<evidence type="ECO:0000313" key="3">
    <source>
        <dbReference type="Proteomes" id="UP001249851"/>
    </source>
</evidence>
<feature type="region of interest" description="Disordered" evidence="1">
    <location>
        <begin position="1"/>
        <end position="20"/>
    </location>
</feature>
<sequence length="139" mass="15459">MEGKHSHGNRVREEEKLRSTQSEIAILLPSSQESEVKEKYSSQIGCSPSFCWSEFLGSGVAAESHFYSCSHFNRMICKVHCPNLAFEFAGNSVIGASPVTPISKDVYKLQTIYSARDEASSMNNSRSMFNDCEAMMDIS</sequence>
<reference evidence="2" key="2">
    <citation type="journal article" date="2023" name="Science">
        <title>Genomic signatures of disease resistance in endangered staghorn corals.</title>
        <authorList>
            <person name="Vollmer S.V."/>
            <person name="Selwyn J.D."/>
            <person name="Despard B.A."/>
            <person name="Roesel C.L."/>
        </authorList>
    </citation>
    <scope>NUCLEOTIDE SEQUENCE</scope>
    <source>
        <strain evidence="2">K2</strain>
    </source>
</reference>
<evidence type="ECO:0000256" key="1">
    <source>
        <dbReference type="SAM" id="MobiDB-lite"/>
    </source>
</evidence>
<proteinExistence type="predicted"/>
<dbReference type="Proteomes" id="UP001249851">
    <property type="component" value="Unassembled WGS sequence"/>
</dbReference>
<feature type="compositionally biased region" description="Basic and acidic residues" evidence="1">
    <location>
        <begin position="1"/>
        <end position="18"/>
    </location>
</feature>
<comment type="caution">
    <text evidence="2">The sequence shown here is derived from an EMBL/GenBank/DDBJ whole genome shotgun (WGS) entry which is preliminary data.</text>
</comment>